<protein>
    <submittedName>
        <fullName evidence="1">Uncharacterized protein</fullName>
    </submittedName>
</protein>
<proteinExistence type="predicted"/>
<sequence>MRKLNIKNLRCIGVVICLLILASGTYLVFRFSLGIFAPQNYFTAKELLQANKISIIQLGELSPNFYKKQQLAKSYGFELVAGGCEISTEIEVGIKQHNKLMMEELERKYGKGCWSMLKGKLDSIDAIVVQ</sequence>
<evidence type="ECO:0000313" key="2">
    <source>
        <dbReference type="Proteomes" id="UP000031802"/>
    </source>
</evidence>
<name>A0A0B8SZ02_9SPHI</name>
<accession>A0A0B8SZ02</accession>
<keyword evidence="2" id="KW-1185">Reference proteome</keyword>
<dbReference type="PATRIC" id="fig|1229276.3.peg.3667"/>
<dbReference type="STRING" id="1229276.DI53_3551"/>
<dbReference type="EMBL" id="JJMU01000066">
    <property type="protein sequence ID" value="KGE12511.1"/>
    <property type="molecule type" value="Genomic_DNA"/>
</dbReference>
<dbReference type="AlphaFoldDB" id="A0A0B8SZ02"/>
<dbReference type="Proteomes" id="UP000031802">
    <property type="component" value="Unassembled WGS sequence"/>
</dbReference>
<gene>
    <name evidence="1" type="ORF">DI53_3551</name>
</gene>
<evidence type="ECO:0000313" key="1">
    <source>
        <dbReference type="EMBL" id="KGE12511.1"/>
    </source>
</evidence>
<comment type="caution">
    <text evidence="1">The sequence shown here is derived from an EMBL/GenBank/DDBJ whole genome shotgun (WGS) entry which is preliminary data.</text>
</comment>
<reference evidence="2" key="1">
    <citation type="submission" date="2014-04" db="EMBL/GenBank/DDBJ databases">
        <title>Whole-Genome optical mapping and complete genome sequence of Sphingobacterium deserti sp. nov., a new spaces isolated from desert in the west of China.</title>
        <authorList>
            <person name="Teng C."/>
            <person name="Zhou Z."/>
            <person name="Li X."/>
            <person name="Chen M."/>
            <person name="Lin M."/>
            <person name="Wang L."/>
            <person name="Su S."/>
            <person name="Zhang C."/>
            <person name="Zhang W."/>
        </authorList>
    </citation>
    <scope>NUCLEOTIDE SEQUENCE [LARGE SCALE GENOMIC DNA]</scope>
    <source>
        <strain evidence="2">ACCC05744</strain>
    </source>
</reference>
<reference evidence="1 2" key="2">
    <citation type="journal article" date="2015" name="PLoS ONE">
        <title>Whole-Genome Optical Mapping and Finished Genome Sequence of Sphingobacterium deserti sp. nov., a New Species Isolated from the Western Desert of China.</title>
        <authorList>
            <person name="Teng C."/>
            <person name="Zhou Z."/>
            <person name="Molnar I."/>
            <person name="Li X."/>
            <person name="Tang R."/>
            <person name="Chen M."/>
            <person name="Wang L."/>
            <person name="Su S."/>
            <person name="Zhang W."/>
            <person name="Lin M."/>
        </authorList>
    </citation>
    <scope>NUCLEOTIDE SEQUENCE [LARGE SCALE GENOMIC DNA]</scope>
    <source>
        <strain evidence="2">ACCC05744</strain>
    </source>
</reference>
<organism evidence="1 2">
    <name type="scientific">Sphingobacterium deserti</name>
    <dbReference type="NCBI Taxonomy" id="1229276"/>
    <lineage>
        <taxon>Bacteria</taxon>
        <taxon>Pseudomonadati</taxon>
        <taxon>Bacteroidota</taxon>
        <taxon>Sphingobacteriia</taxon>
        <taxon>Sphingobacteriales</taxon>
        <taxon>Sphingobacteriaceae</taxon>
        <taxon>Sphingobacterium</taxon>
    </lineage>
</organism>